<dbReference type="PANTHER" id="PTHR12289:SF41">
    <property type="entry name" value="FAILED AXON CONNECTIONS-RELATED"/>
    <property type="match status" value="1"/>
</dbReference>
<name>A0A2C9JRQ1_BIOGL</name>
<evidence type="ECO:0000256" key="1">
    <source>
        <dbReference type="ARBA" id="ARBA00006475"/>
    </source>
</evidence>
<feature type="domain" description="Thioredoxin-like fold" evidence="3">
    <location>
        <begin position="55"/>
        <end position="147"/>
    </location>
</feature>
<dbReference type="KEGG" id="bgt:106065307"/>
<keyword evidence="6" id="KW-1185">Reference proteome</keyword>
<dbReference type="GO" id="GO:0005737">
    <property type="term" value="C:cytoplasm"/>
    <property type="evidence" value="ECO:0007669"/>
    <property type="project" value="TreeGrafter"/>
</dbReference>
<dbReference type="InterPro" id="IPR036282">
    <property type="entry name" value="Glutathione-S-Trfase_C_sf"/>
</dbReference>
<dbReference type="InterPro" id="IPR026928">
    <property type="entry name" value="FAX/IsoI-like"/>
</dbReference>
<comment type="similarity">
    <text evidence="1">Belongs to the FAX family.</text>
</comment>
<dbReference type="SUPFAM" id="SSF47616">
    <property type="entry name" value="GST C-terminal domain-like"/>
    <property type="match status" value="1"/>
</dbReference>
<dbReference type="SFLD" id="SFLDG01200">
    <property type="entry name" value="SUF1.1"/>
    <property type="match status" value="1"/>
</dbReference>
<dbReference type="RefSeq" id="XP_013079545.1">
    <property type="nucleotide sequence ID" value="XM_013224091.2"/>
</dbReference>
<dbReference type="VEuPathDB" id="VectorBase:BGLAX_038765"/>
<evidence type="ECO:0000313" key="6">
    <source>
        <dbReference type="Proteomes" id="UP001165740"/>
    </source>
</evidence>
<evidence type="ECO:0000259" key="2">
    <source>
        <dbReference type="Pfam" id="PF17171"/>
    </source>
</evidence>
<dbReference type="AlphaFoldDB" id="A0A2C9JRQ1"/>
<dbReference type="SFLD" id="SFLDG01180">
    <property type="entry name" value="SUF1"/>
    <property type="match status" value="1"/>
</dbReference>
<evidence type="ECO:0000313" key="5">
    <source>
        <dbReference type="Proteomes" id="UP000076420"/>
    </source>
</evidence>
<dbReference type="SUPFAM" id="SSF52833">
    <property type="entry name" value="Thioredoxin-like"/>
    <property type="match status" value="1"/>
</dbReference>
<evidence type="ECO:0000313" key="4">
    <source>
        <dbReference type="EnsemblMetazoa" id="BGLB006989-PC"/>
    </source>
</evidence>
<gene>
    <name evidence="4" type="primary">106065307</name>
    <name evidence="7" type="synonym">LOC106065307</name>
</gene>
<dbReference type="OMA" id="RRIHDKY"/>
<proteinExistence type="inferred from homology"/>
<dbReference type="Proteomes" id="UP000076420">
    <property type="component" value="Unassembled WGS sequence"/>
</dbReference>
<feature type="domain" description="Metaxin glutathione S-transferase" evidence="2">
    <location>
        <begin position="198"/>
        <end position="260"/>
    </location>
</feature>
<protein>
    <submittedName>
        <fullName evidence="7">Failed axon connections homolog isoform X1</fullName>
    </submittedName>
</protein>
<organism evidence="4 5">
    <name type="scientific">Biomphalaria glabrata</name>
    <name type="common">Bloodfluke planorb</name>
    <name type="synonym">Freshwater snail</name>
    <dbReference type="NCBI Taxonomy" id="6526"/>
    <lineage>
        <taxon>Eukaryota</taxon>
        <taxon>Metazoa</taxon>
        <taxon>Spiralia</taxon>
        <taxon>Lophotrochozoa</taxon>
        <taxon>Mollusca</taxon>
        <taxon>Gastropoda</taxon>
        <taxon>Heterobranchia</taxon>
        <taxon>Euthyneura</taxon>
        <taxon>Panpulmonata</taxon>
        <taxon>Hygrophila</taxon>
        <taxon>Lymnaeoidea</taxon>
        <taxon>Planorbidae</taxon>
        <taxon>Biomphalaria</taxon>
    </lineage>
</organism>
<dbReference type="Pfam" id="PF17171">
    <property type="entry name" value="GST_C_6"/>
    <property type="match status" value="1"/>
</dbReference>
<evidence type="ECO:0000313" key="7">
    <source>
        <dbReference type="RefSeq" id="XP_013079545.1"/>
    </source>
</evidence>
<dbReference type="Pfam" id="PF17172">
    <property type="entry name" value="GST_N_4"/>
    <property type="match status" value="1"/>
</dbReference>
<dbReference type="InterPro" id="IPR050931">
    <property type="entry name" value="Mito_Protein_Transport_Metaxin"/>
</dbReference>
<dbReference type="InterPro" id="IPR012336">
    <property type="entry name" value="Thioredoxin-like_fold"/>
</dbReference>
<reference evidence="7" key="2">
    <citation type="submission" date="2025-04" db="UniProtKB">
        <authorList>
            <consortium name="RefSeq"/>
        </authorList>
    </citation>
    <scope>IDENTIFICATION</scope>
</reference>
<dbReference type="GeneID" id="106065307"/>
<dbReference type="InterPro" id="IPR040079">
    <property type="entry name" value="Glutathione_S-Trfase"/>
</dbReference>
<dbReference type="VEuPathDB" id="VectorBase:BGLB006989"/>
<dbReference type="InterPro" id="IPR033468">
    <property type="entry name" value="Metaxin_GST"/>
</dbReference>
<sequence length="287" mass="33384">MDYRFLANLVSDTSHCMSFLWIQKVRTKKKGSKIPRNTVCLHQVGRGPLVPSLSPFALKLETFLRMHKIPYMNDHSGTMSKKGKTPWITYNGKDIADSQMCIEYLKDKRNLRVDDHLSREEKAVARAIRCLTEENLYWTMCYETFVKNPKSLDLLLKDIFSRPKIFVFKNLVGRLVKKELHGHGIGRHSDTEIWSIGKGDLTALSEFLGDKNYMFGDKASDIDCTVFGMLSMAVWQMKGSRHEAYIHQNLPNLVAYCERMKESFWRDWSQRCRGPGYVQDDLKMYSF</sequence>
<dbReference type="Proteomes" id="UP001165740">
    <property type="component" value="Chromosome 1"/>
</dbReference>
<evidence type="ECO:0000259" key="3">
    <source>
        <dbReference type="Pfam" id="PF17172"/>
    </source>
</evidence>
<dbReference type="OrthoDB" id="5809458at2759"/>
<dbReference type="PANTHER" id="PTHR12289">
    <property type="entry name" value="METAXIN RELATED"/>
    <property type="match status" value="1"/>
</dbReference>
<accession>A0A2C9JRQ1</accession>
<dbReference type="CDD" id="cd03193">
    <property type="entry name" value="GST_C_Metaxin"/>
    <property type="match status" value="1"/>
</dbReference>
<dbReference type="Gene3D" id="1.20.1050.10">
    <property type="match status" value="1"/>
</dbReference>
<dbReference type="SFLD" id="SFLDS00019">
    <property type="entry name" value="Glutathione_Transferase_(cytos"/>
    <property type="match status" value="1"/>
</dbReference>
<dbReference type="InterPro" id="IPR036249">
    <property type="entry name" value="Thioredoxin-like_sf"/>
</dbReference>
<reference evidence="4" key="1">
    <citation type="submission" date="2020-05" db="UniProtKB">
        <authorList>
            <consortium name="EnsemblMetazoa"/>
        </authorList>
    </citation>
    <scope>IDENTIFICATION</scope>
    <source>
        <strain evidence="4">BB02</strain>
    </source>
</reference>
<dbReference type="EnsemblMetazoa" id="BGLB006989-RC">
    <property type="protein sequence ID" value="BGLB006989-PC"/>
    <property type="gene ID" value="BGLB006989"/>
</dbReference>